<comment type="subcellular location">
    <subcellularLocation>
        <location evidence="1">Cell membrane</location>
        <topology evidence="1">Multi-pass membrane protein</topology>
    </subcellularLocation>
</comment>
<evidence type="ECO:0000256" key="2">
    <source>
        <dbReference type="ARBA" id="ARBA00022475"/>
    </source>
</evidence>
<feature type="region of interest" description="Disordered" evidence="6">
    <location>
        <begin position="1"/>
        <end position="32"/>
    </location>
</feature>
<dbReference type="Gene3D" id="6.10.340.10">
    <property type="match status" value="1"/>
</dbReference>
<dbReference type="InterPro" id="IPR001054">
    <property type="entry name" value="A/G_cyclase"/>
</dbReference>
<evidence type="ECO:0000256" key="5">
    <source>
        <dbReference type="ARBA" id="ARBA00023136"/>
    </source>
</evidence>
<accession>A0A942DW44</accession>
<dbReference type="GO" id="GO:0009190">
    <property type="term" value="P:cyclic nucleotide biosynthetic process"/>
    <property type="evidence" value="ECO:0007669"/>
    <property type="project" value="InterPro"/>
</dbReference>
<dbReference type="SMART" id="SM00304">
    <property type="entry name" value="HAMP"/>
    <property type="match status" value="1"/>
</dbReference>
<dbReference type="PANTHER" id="PTHR43081">
    <property type="entry name" value="ADENYLATE CYCLASE, TERMINAL-DIFFERENTIATION SPECIFIC-RELATED"/>
    <property type="match status" value="1"/>
</dbReference>
<comment type="caution">
    <text evidence="10">The sequence shown here is derived from an EMBL/GenBank/DDBJ whole genome shotgun (WGS) entry which is preliminary data.</text>
</comment>
<evidence type="ECO:0000256" key="3">
    <source>
        <dbReference type="ARBA" id="ARBA00022692"/>
    </source>
</evidence>
<gene>
    <name evidence="10" type="ORF">KEU06_08500</name>
</gene>
<dbReference type="PROSITE" id="PS50125">
    <property type="entry name" value="GUANYLATE_CYCLASE_2"/>
    <property type="match status" value="1"/>
</dbReference>
<keyword evidence="2" id="KW-1003">Cell membrane</keyword>
<evidence type="ECO:0000256" key="6">
    <source>
        <dbReference type="SAM" id="MobiDB-lite"/>
    </source>
</evidence>
<name>A0A942DW44_9HYPH</name>
<evidence type="ECO:0000256" key="7">
    <source>
        <dbReference type="SAM" id="Phobius"/>
    </source>
</evidence>
<dbReference type="PROSITE" id="PS50885">
    <property type="entry name" value="HAMP"/>
    <property type="match status" value="1"/>
</dbReference>
<keyword evidence="4 7" id="KW-1133">Transmembrane helix</keyword>
<keyword evidence="5 7" id="KW-0472">Membrane</keyword>
<dbReference type="CDD" id="cd06225">
    <property type="entry name" value="HAMP"/>
    <property type="match status" value="1"/>
</dbReference>
<reference evidence="10" key="1">
    <citation type="submission" date="2021-04" db="EMBL/GenBank/DDBJ databases">
        <title>Pseudaminobacter soli sp. nov., isolated from paddy soil contaminated by heavy metals.</title>
        <authorList>
            <person name="Zhang K."/>
        </authorList>
    </citation>
    <scope>NUCLEOTIDE SEQUENCE</scope>
    <source>
        <strain evidence="10">19-2017</strain>
    </source>
</reference>
<sequence length="664" mass="71399">MAAEGNSRPPTEPGPGVPARADGSQPVSQAAAARRTHPLQTLLALTTVTLILVVSAALIGLGFYRARNAIIADANQDMRVFSERLVERLNALSTQTVAAVGIISSIPNAFLVPPPGRDRDKAIFLREILKQVPQLDGVYAGYPDGSFFHAVRLGGGWTEALDAPANAVVAYRTITQQAGGGMLDVAFEDAAGNVIREDHGLPTSFDPRTRPWYKAAAGLPETVTIGPYAMATTHNLGIAIAQSHSANRQIVIAADIVLDTITDFLASEKMTPGSEAFIVDTSGNPVIHSDSAFMDRLMATQLPGGTGSLPPDPIVDSIRSNDSWTDAPRLIEAAGRTYLVLVTPIRSRLLLPYHRVVVTAPMDELIAPARRALLHGGAIALLVVVAAVLAALLIARLITQSLQRLTQSAQRLQNLDFVTPVEVRSRVSEISSLSRAMNRARDAIHTFMLYVPKEFVRRGFLAGHFTGRAGARQEVTALFTDIYDFTKISEEHGPEQVVAMLSDYFDILDETVEAHHGSIIQFLGDSIFAMWNAPEADPDHAEHACRAALDACARLETFNESQAAKGLPAFRTRFGIHTGQAVVGSVGARERLQYTAMGDTINVASRLEGMNKETGTAILASRAVRDACLGKIEFRPLGRAQARGRGEAIEIFEVVGVREGPARP</sequence>
<keyword evidence="3 7" id="KW-0812">Transmembrane</keyword>
<dbReference type="Gene3D" id="3.30.70.1230">
    <property type="entry name" value="Nucleotide cyclase"/>
    <property type="match status" value="1"/>
</dbReference>
<dbReference type="PANTHER" id="PTHR43081:SF1">
    <property type="entry name" value="ADENYLATE CYCLASE, TERMINAL-DIFFERENTIATION SPECIFIC"/>
    <property type="match status" value="1"/>
</dbReference>
<evidence type="ECO:0000256" key="1">
    <source>
        <dbReference type="ARBA" id="ARBA00004651"/>
    </source>
</evidence>
<organism evidence="10 11">
    <name type="scientific">Pseudaminobacter soli</name>
    <name type="common">ex Zhang et al. 2022</name>
    <dbReference type="NCBI Taxonomy" id="2831468"/>
    <lineage>
        <taxon>Bacteria</taxon>
        <taxon>Pseudomonadati</taxon>
        <taxon>Pseudomonadota</taxon>
        <taxon>Alphaproteobacteria</taxon>
        <taxon>Hyphomicrobiales</taxon>
        <taxon>Phyllobacteriaceae</taxon>
        <taxon>Pseudaminobacter</taxon>
    </lineage>
</organism>
<feature type="domain" description="HAMP" evidence="9">
    <location>
        <begin position="396"/>
        <end position="449"/>
    </location>
</feature>
<feature type="domain" description="Guanylate cyclase" evidence="8">
    <location>
        <begin position="476"/>
        <end position="608"/>
    </location>
</feature>
<dbReference type="Pfam" id="PF00672">
    <property type="entry name" value="HAMP"/>
    <property type="match status" value="1"/>
</dbReference>
<dbReference type="InterPro" id="IPR029787">
    <property type="entry name" value="Nucleotide_cyclase"/>
</dbReference>
<dbReference type="SMART" id="SM00044">
    <property type="entry name" value="CYCc"/>
    <property type="match status" value="1"/>
</dbReference>
<feature type="transmembrane region" description="Helical" evidence="7">
    <location>
        <begin position="42"/>
        <end position="64"/>
    </location>
</feature>
<dbReference type="InterPro" id="IPR033479">
    <property type="entry name" value="dCache_1"/>
</dbReference>
<dbReference type="AlphaFoldDB" id="A0A942DW44"/>
<dbReference type="Pfam" id="PF00211">
    <property type="entry name" value="Guanylate_cyc"/>
    <property type="match status" value="1"/>
</dbReference>
<evidence type="ECO:0000313" key="10">
    <source>
        <dbReference type="EMBL" id="MBS3648669.1"/>
    </source>
</evidence>
<evidence type="ECO:0000313" key="11">
    <source>
        <dbReference type="Proteomes" id="UP000680348"/>
    </source>
</evidence>
<dbReference type="CDD" id="cd07302">
    <property type="entry name" value="CHD"/>
    <property type="match status" value="1"/>
</dbReference>
<evidence type="ECO:0000259" key="8">
    <source>
        <dbReference type="PROSITE" id="PS50125"/>
    </source>
</evidence>
<keyword evidence="11" id="KW-1185">Reference proteome</keyword>
<dbReference type="GO" id="GO:0004016">
    <property type="term" value="F:adenylate cyclase activity"/>
    <property type="evidence" value="ECO:0007669"/>
    <property type="project" value="UniProtKB-ARBA"/>
</dbReference>
<protein>
    <submittedName>
        <fullName evidence="10">HAMP domain-containing protein</fullName>
    </submittedName>
</protein>
<dbReference type="SUPFAM" id="SSF55073">
    <property type="entry name" value="Nucleotide cyclase"/>
    <property type="match status" value="1"/>
</dbReference>
<feature type="transmembrane region" description="Helical" evidence="7">
    <location>
        <begin position="372"/>
        <end position="398"/>
    </location>
</feature>
<dbReference type="InterPro" id="IPR050697">
    <property type="entry name" value="Adenylyl/Guanylyl_Cyclase_3/4"/>
</dbReference>
<dbReference type="InterPro" id="IPR003660">
    <property type="entry name" value="HAMP_dom"/>
</dbReference>
<evidence type="ECO:0000259" key="9">
    <source>
        <dbReference type="PROSITE" id="PS50885"/>
    </source>
</evidence>
<dbReference type="EMBL" id="JAGWCR010000004">
    <property type="protein sequence ID" value="MBS3648669.1"/>
    <property type="molecule type" value="Genomic_DNA"/>
</dbReference>
<dbReference type="Gene3D" id="3.30.450.20">
    <property type="entry name" value="PAS domain"/>
    <property type="match status" value="2"/>
</dbReference>
<dbReference type="GO" id="GO:0035556">
    <property type="term" value="P:intracellular signal transduction"/>
    <property type="evidence" value="ECO:0007669"/>
    <property type="project" value="InterPro"/>
</dbReference>
<dbReference type="GO" id="GO:0005886">
    <property type="term" value="C:plasma membrane"/>
    <property type="evidence" value="ECO:0007669"/>
    <property type="project" value="UniProtKB-SubCell"/>
</dbReference>
<dbReference type="Pfam" id="PF02743">
    <property type="entry name" value="dCache_1"/>
    <property type="match status" value="1"/>
</dbReference>
<proteinExistence type="predicted"/>
<evidence type="ECO:0000256" key="4">
    <source>
        <dbReference type="ARBA" id="ARBA00022989"/>
    </source>
</evidence>
<dbReference type="Proteomes" id="UP000680348">
    <property type="component" value="Unassembled WGS sequence"/>
</dbReference>